<feature type="non-terminal residue" evidence="1">
    <location>
        <position position="1"/>
    </location>
</feature>
<evidence type="ECO:0000313" key="1">
    <source>
        <dbReference type="EMBL" id="KAJ3831540.1"/>
    </source>
</evidence>
<keyword evidence="2" id="KW-1185">Reference proteome</keyword>
<accession>A0AA38U4N7</accession>
<dbReference type="AlphaFoldDB" id="A0AA38U4N7"/>
<evidence type="ECO:0000313" key="2">
    <source>
        <dbReference type="Proteomes" id="UP001163846"/>
    </source>
</evidence>
<dbReference type="EMBL" id="MU807391">
    <property type="protein sequence ID" value="KAJ3831540.1"/>
    <property type="molecule type" value="Genomic_DNA"/>
</dbReference>
<sequence>LLVKYGFHELKPKSTPLPNGVILTLDQSPKTDEDRDFMKDKPYAEILGGVQF</sequence>
<proteinExistence type="predicted"/>
<organism evidence="1 2">
    <name type="scientific">Lentinula raphanica</name>
    <dbReference type="NCBI Taxonomy" id="153919"/>
    <lineage>
        <taxon>Eukaryota</taxon>
        <taxon>Fungi</taxon>
        <taxon>Dikarya</taxon>
        <taxon>Basidiomycota</taxon>
        <taxon>Agaricomycotina</taxon>
        <taxon>Agaricomycetes</taxon>
        <taxon>Agaricomycetidae</taxon>
        <taxon>Agaricales</taxon>
        <taxon>Marasmiineae</taxon>
        <taxon>Omphalotaceae</taxon>
        <taxon>Lentinula</taxon>
    </lineage>
</organism>
<dbReference type="Proteomes" id="UP001163846">
    <property type="component" value="Unassembled WGS sequence"/>
</dbReference>
<name>A0AA38U4N7_9AGAR</name>
<reference evidence="1" key="1">
    <citation type="submission" date="2022-08" db="EMBL/GenBank/DDBJ databases">
        <authorList>
            <consortium name="DOE Joint Genome Institute"/>
            <person name="Min B."/>
            <person name="Riley R."/>
            <person name="Sierra-Patev S."/>
            <person name="Naranjo-Ortiz M."/>
            <person name="Looney B."/>
            <person name="Konkel Z."/>
            <person name="Slot J.C."/>
            <person name="Sakamoto Y."/>
            <person name="Steenwyk J.L."/>
            <person name="Rokas A."/>
            <person name="Carro J."/>
            <person name="Camarero S."/>
            <person name="Ferreira P."/>
            <person name="Molpeceres G."/>
            <person name="Ruiz-Duenas F.J."/>
            <person name="Serrano A."/>
            <person name="Henrissat B."/>
            <person name="Drula E."/>
            <person name="Hughes K.W."/>
            <person name="Mata J.L."/>
            <person name="Ishikawa N.K."/>
            <person name="Vargas-Isla R."/>
            <person name="Ushijima S."/>
            <person name="Smith C.A."/>
            <person name="Ahrendt S."/>
            <person name="Andreopoulos W."/>
            <person name="He G."/>
            <person name="Labutti K."/>
            <person name="Lipzen A."/>
            <person name="Ng V."/>
            <person name="Sandor L."/>
            <person name="Barry K."/>
            <person name="Martinez A.T."/>
            <person name="Xiao Y."/>
            <person name="Gibbons J.G."/>
            <person name="Terashima K."/>
            <person name="Hibbett D.S."/>
            <person name="Grigoriev I.V."/>
        </authorList>
    </citation>
    <scope>NUCLEOTIDE SEQUENCE</scope>
    <source>
        <strain evidence="1">TFB9207</strain>
    </source>
</reference>
<gene>
    <name evidence="1" type="ORF">F5878DRAFT_509525</name>
</gene>
<protein>
    <submittedName>
        <fullName evidence="1">Uncharacterized protein</fullName>
    </submittedName>
</protein>
<feature type="non-terminal residue" evidence="1">
    <location>
        <position position="52"/>
    </location>
</feature>
<comment type="caution">
    <text evidence="1">The sequence shown here is derived from an EMBL/GenBank/DDBJ whole genome shotgun (WGS) entry which is preliminary data.</text>
</comment>